<comment type="caution">
    <text evidence="3">The sequence shown here is derived from an EMBL/GenBank/DDBJ whole genome shotgun (WGS) entry which is preliminary data.</text>
</comment>
<evidence type="ECO:0000256" key="1">
    <source>
        <dbReference type="SAM" id="MobiDB-lite"/>
    </source>
</evidence>
<feature type="compositionally biased region" description="Basic and acidic residues" evidence="1">
    <location>
        <begin position="416"/>
        <end position="429"/>
    </location>
</feature>
<evidence type="ECO:0000313" key="3">
    <source>
        <dbReference type="EMBL" id="PSK96443.1"/>
    </source>
</evidence>
<reference evidence="3 4" key="1">
    <citation type="submission" date="2018-03" db="EMBL/GenBank/DDBJ databases">
        <title>Genomic Encyclopedia of Archaeal and Bacterial Type Strains, Phase II (KMG-II): from individual species to whole genera.</title>
        <authorList>
            <person name="Goeker M."/>
        </authorList>
    </citation>
    <scope>NUCLEOTIDE SEQUENCE [LARGE SCALE GENOMIC DNA]</scope>
    <source>
        <strain evidence="3 4">DSM 45312</strain>
    </source>
</reference>
<protein>
    <submittedName>
        <fullName evidence="3">Cellobiose-binding protein</fullName>
    </submittedName>
</protein>
<evidence type="ECO:0000256" key="2">
    <source>
        <dbReference type="SAM" id="SignalP"/>
    </source>
</evidence>
<organism evidence="3 4">
    <name type="scientific">Murinocardiopsis flavida</name>
    <dbReference type="NCBI Taxonomy" id="645275"/>
    <lineage>
        <taxon>Bacteria</taxon>
        <taxon>Bacillati</taxon>
        <taxon>Actinomycetota</taxon>
        <taxon>Actinomycetes</taxon>
        <taxon>Streptosporangiales</taxon>
        <taxon>Nocardiopsidaceae</taxon>
        <taxon>Murinocardiopsis</taxon>
    </lineage>
</organism>
<keyword evidence="2" id="KW-0732">Signal</keyword>
<dbReference type="OrthoDB" id="3226017at2"/>
<dbReference type="InterPro" id="IPR050490">
    <property type="entry name" value="Bact_solute-bd_prot1"/>
</dbReference>
<feature type="chain" id="PRO_5039400233" evidence="2">
    <location>
        <begin position="28"/>
        <end position="429"/>
    </location>
</feature>
<proteinExistence type="predicted"/>
<dbReference type="RefSeq" id="WP_106583841.1">
    <property type="nucleotide sequence ID" value="NZ_PYGA01000011.1"/>
</dbReference>
<dbReference type="PROSITE" id="PS51257">
    <property type="entry name" value="PROKAR_LIPOPROTEIN"/>
    <property type="match status" value="1"/>
</dbReference>
<feature type="signal peptide" evidence="2">
    <location>
        <begin position="1"/>
        <end position="27"/>
    </location>
</feature>
<dbReference type="Pfam" id="PF13416">
    <property type="entry name" value="SBP_bac_8"/>
    <property type="match status" value="1"/>
</dbReference>
<accession>A0A2P8DGV1</accession>
<dbReference type="Gene3D" id="3.40.190.10">
    <property type="entry name" value="Periplasmic binding protein-like II"/>
    <property type="match status" value="1"/>
</dbReference>
<feature type="region of interest" description="Disordered" evidence="1">
    <location>
        <begin position="406"/>
        <end position="429"/>
    </location>
</feature>
<dbReference type="AlphaFoldDB" id="A0A2P8DGV1"/>
<dbReference type="EMBL" id="PYGA01000011">
    <property type="protein sequence ID" value="PSK96443.1"/>
    <property type="molecule type" value="Genomic_DNA"/>
</dbReference>
<gene>
    <name evidence="3" type="ORF">CLV63_11137</name>
</gene>
<dbReference type="InterPro" id="IPR006059">
    <property type="entry name" value="SBP"/>
</dbReference>
<evidence type="ECO:0000313" key="4">
    <source>
        <dbReference type="Proteomes" id="UP000240542"/>
    </source>
</evidence>
<sequence>MATRRRVGYRIAAIASGGVLLASTACGGGGGGDADGKVTLTIETFGTFGYEELFKQYEEDNPNVTIKERNVVQLDDYAPKLQQNIAAGSGTGDVVAIEEGLMVSFVAQPDKFVDLNEYGGAKLEDNFLDWKWEQGHSKDGKLIGLGTDIGGMAICYRTDRFEEAGLPTDREKVGELWPTWEDFQKTGEEFKKEAKDDTAWVDSITQITGARNMQNAEYTYFDKSDKLAIESNPVIKESFDYSAGLAKDDLSAGLEPYTEDWNAGIKEGAWATMICPAWQLGHIEDTGGPDGKGKWDVAAVPGGGGNWGGSFLGVPAASEHPEEAAELAKFLSSPDGQIGAWEKRNNLPSSPQALESKEVQEYKRPYFNDAPTGEIFGKNAAGLKPVYLGTKNQPVAQAVTDAMLSVDSGNATPGEAWKKAVSDAERAAR</sequence>
<name>A0A2P8DGV1_9ACTN</name>
<dbReference type="PANTHER" id="PTHR43649:SF32">
    <property type="entry name" value="SUGAR BINDING SECRETED PROTEIN"/>
    <property type="match status" value="1"/>
</dbReference>
<keyword evidence="4" id="KW-1185">Reference proteome</keyword>
<dbReference type="PANTHER" id="PTHR43649">
    <property type="entry name" value="ARABINOSE-BINDING PROTEIN-RELATED"/>
    <property type="match status" value="1"/>
</dbReference>
<dbReference type="Proteomes" id="UP000240542">
    <property type="component" value="Unassembled WGS sequence"/>
</dbReference>
<dbReference type="SUPFAM" id="SSF53850">
    <property type="entry name" value="Periplasmic binding protein-like II"/>
    <property type="match status" value="1"/>
</dbReference>